<dbReference type="Proteomes" id="UP000593565">
    <property type="component" value="Unassembled WGS sequence"/>
</dbReference>
<organism evidence="2 3">
    <name type="scientific">Ameiurus melas</name>
    <name type="common">Black bullhead</name>
    <name type="synonym">Silurus melas</name>
    <dbReference type="NCBI Taxonomy" id="219545"/>
    <lineage>
        <taxon>Eukaryota</taxon>
        <taxon>Metazoa</taxon>
        <taxon>Chordata</taxon>
        <taxon>Craniata</taxon>
        <taxon>Vertebrata</taxon>
        <taxon>Euteleostomi</taxon>
        <taxon>Actinopterygii</taxon>
        <taxon>Neopterygii</taxon>
        <taxon>Teleostei</taxon>
        <taxon>Ostariophysi</taxon>
        <taxon>Siluriformes</taxon>
        <taxon>Ictaluridae</taxon>
        <taxon>Ameiurus</taxon>
    </lineage>
</organism>
<name>A0A7J6AG45_AMEME</name>
<reference evidence="2 3" key="1">
    <citation type="submission" date="2020-02" db="EMBL/GenBank/DDBJ databases">
        <title>A chromosome-scale genome assembly of the black bullhead catfish (Ameiurus melas).</title>
        <authorList>
            <person name="Wen M."/>
            <person name="Zham M."/>
            <person name="Cabau C."/>
            <person name="Klopp C."/>
            <person name="Donnadieu C."/>
            <person name="Roques C."/>
            <person name="Bouchez O."/>
            <person name="Lampietro C."/>
            <person name="Jouanno E."/>
            <person name="Herpin A."/>
            <person name="Louis A."/>
            <person name="Berthelot C."/>
            <person name="Parey E."/>
            <person name="Roest-Crollius H."/>
            <person name="Braasch I."/>
            <person name="Postlethwait J."/>
            <person name="Robinson-Rechavi M."/>
            <person name="Echchiki A."/>
            <person name="Begum T."/>
            <person name="Montfort J."/>
            <person name="Schartl M."/>
            <person name="Bobe J."/>
            <person name="Guiguen Y."/>
        </authorList>
    </citation>
    <scope>NUCLEOTIDE SEQUENCE [LARGE SCALE GENOMIC DNA]</scope>
    <source>
        <strain evidence="2">M_S1</strain>
        <tissue evidence="2">Blood</tissue>
    </source>
</reference>
<evidence type="ECO:0000256" key="1">
    <source>
        <dbReference type="SAM" id="MobiDB-lite"/>
    </source>
</evidence>
<feature type="compositionally biased region" description="Low complexity" evidence="1">
    <location>
        <begin position="77"/>
        <end position="96"/>
    </location>
</feature>
<evidence type="ECO:0000313" key="2">
    <source>
        <dbReference type="EMBL" id="KAF4081904.1"/>
    </source>
</evidence>
<feature type="region of interest" description="Disordered" evidence="1">
    <location>
        <begin position="66"/>
        <end position="96"/>
    </location>
</feature>
<gene>
    <name evidence="2" type="ORF">AMELA_G00145630</name>
</gene>
<proteinExistence type="predicted"/>
<dbReference type="EMBL" id="JAAGNN010000012">
    <property type="protein sequence ID" value="KAF4081904.1"/>
    <property type="molecule type" value="Genomic_DNA"/>
</dbReference>
<keyword evidence="3" id="KW-1185">Reference proteome</keyword>
<accession>A0A7J6AG45</accession>
<dbReference type="AlphaFoldDB" id="A0A7J6AG45"/>
<evidence type="ECO:0000313" key="3">
    <source>
        <dbReference type="Proteomes" id="UP000593565"/>
    </source>
</evidence>
<sequence length="96" mass="11036">MSACRNASLNALQFSHCACAYERWALAPNSLLGAEWERDWHRRSFLHPVHQINEKYSKLTCWDFSRTSTASERSSVRDPSGTTPRTRPTRVPKSLD</sequence>
<protein>
    <submittedName>
        <fullName evidence="2">Uncharacterized protein</fullName>
    </submittedName>
</protein>
<comment type="caution">
    <text evidence="2">The sequence shown here is derived from an EMBL/GenBank/DDBJ whole genome shotgun (WGS) entry which is preliminary data.</text>
</comment>